<gene>
    <name evidence="1" type="ORF">AMTR_s00116p00140330</name>
</gene>
<organism evidence="1 2">
    <name type="scientific">Amborella trichopoda</name>
    <dbReference type="NCBI Taxonomy" id="13333"/>
    <lineage>
        <taxon>Eukaryota</taxon>
        <taxon>Viridiplantae</taxon>
        <taxon>Streptophyta</taxon>
        <taxon>Embryophyta</taxon>
        <taxon>Tracheophyta</taxon>
        <taxon>Spermatophyta</taxon>
        <taxon>Magnoliopsida</taxon>
        <taxon>Amborellales</taxon>
        <taxon>Amborellaceae</taxon>
        <taxon>Amborella</taxon>
    </lineage>
</organism>
<dbReference type="Proteomes" id="UP000017836">
    <property type="component" value="Unassembled WGS sequence"/>
</dbReference>
<evidence type="ECO:0000313" key="1">
    <source>
        <dbReference type="EMBL" id="ERM97801.1"/>
    </source>
</evidence>
<dbReference type="EMBL" id="KI395851">
    <property type="protein sequence ID" value="ERM97801.1"/>
    <property type="molecule type" value="Genomic_DNA"/>
</dbReference>
<dbReference type="HOGENOM" id="CLU_1951695_0_0_1"/>
<proteinExistence type="predicted"/>
<name>W1NNY6_AMBTC</name>
<accession>W1NNY6</accession>
<evidence type="ECO:0000313" key="2">
    <source>
        <dbReference type="Proteomes" id="UP000017836"/>
    </source>
</evidence>
<protein>
    <submittedName>
        <fullName evidence="1">Uncharacterized protein</fullName>
    </submittedName>
</protein>
<keyword evidence="2" id="KW-1185">Reference proteome</keyword>
<dbReference type="Gramene" id="ERM97801">
    <property type="protein sequence ID" value="ERM97801"/>
    <property type="gene ID" value="AMTR_s00116p00140330"/>
</dbReference>
<sequence length="129" mass="14259">MEIEHALLALQGNALGDMRATFQGMLDRSIRCVLDDNMQQGVCSAVCTQQHHVARGALSGTHTRARGERHARQCICALRHHVAKGSFGGMRLVAHTRHHVSRDVLDGTHTIALEKMHARQQPVEVRGTQ</sequence>
<reference evidence="2" key="1">
    <citation type="journal article" date="2013" name="Science">
        <title>The Amborella genome and the evolution of flowering plants.</title>
        <authorList>
            <consortium name="Amborella Genome Project"/>
        </authorList>
    </citation>
    <scope>NUCLEOTIDE SEQUENCE [LARGE SCALE GENOMIC DNA]</scope>
</reference>
<dbReference type="AlphaFoldDB" id="W1NNY6"/>